<evidence type="ECO:0000313" key="3">
    <source>
        <dbReference type="Proteomes" id="UP001240678"/>
    </source>
</evidence>
<gene>
    <name evidence="2" type="ORF">CCOS01_09672</name>
</gene>
<comment type="caution">
    <text evidence="2">The sequence shown here is derived from an EMBL/GenBank/DDBJ whole genome shotgun (WGS) entry which is preliminary data.</text>
</comment>
<accession>A0AAI9YSB4</accession>
<keyword evidence="3" id="KW-1185">Reference proteome</keyword>
<evidence type="ECO:0000256" key="1">
    <source>
        <dbReference type="SAM" id="MobiDB-lite"/>
    </source>
</evidence>
<evidence type="ECO:0000313" key="2">
    <source>
        <dbReference type="EMBL" id="KAK1521960.1"/>
    </source>
</evidence>
<feature type="region of interest" description="Disordered" evidence="1">
    <location>
        <begin position="21"/>
        <end position="55"/>
    </location>
</feature>
<dbReference type="RefSeq" id="XP_060310994.1">
    <property type="nucleotide sequence ID" value="XM_060457829.1"/>
</dbReference>
<organism evidence="2 3">
    <name type="scientific">Colletotrichum costaricense</name>
    <dbReference type="NCBI Taxonomy" id="1209916"/>
    <lineage>
        <taxon>Eukaryota</taxon>
        <taxon>Fungi</taxon>
        <taxon>Dikarya</taxon>
        <taxon>Ascomycota</taxon>
        <taxon>Pezizomycotina</taxon>
        <taxon>Sordariomycetes</taxon>
        <taxon>Hypocreomycetidae</taxon>
        <taxon>Glomerellales</taxon>
        <taxon>Glomerellaceae</taxon>
        <taxon>Colletotrichum</taxon>
        <taxon>Colletotrichum acutatum species complex</taxon>
    </lineage>
</organism>
<dbReference type="EMBL" id="MOOE01000010">
    <property type="protein sequence ID" value="KAK1521960.1"/>
    <property type="molecule type" value="Genomic_DNA"/>
</dbReference>
<reference evidence="2 3" key="1">
    <citation type="submission" date="2016-10" db="EMBL/GenBank/DDBJ databases">
        <title>The genome sequence of Colletotrichum fioriniae PJ7.</title>
        <authorList>
            <person name="Baroncelli R."/>
        </authorList>
    </citation>
    <scope>NUCLEOTIDE SEQUENCE [LARGE SCALE GENOMIC DNA]</scope>
    <source>
        <strain evidence="2 3">IMI 309622</strain>
    </source>
</reference>
<dbReference type="GeneID" id="85341376"/>
<name>A0AAI9YSB4_9PEZI</name>
<sequence length="219" mass="24522">MDIGGKSERLQHAHLYTRHMWNGQSLLPPPQRADAGERVPRNTPDSDKDHGTERRKIVRRWKETHSVINPNLDIAPENRGTQRPFRALRVTVCKITMVVVVRCRFLCSVRQARKLFHDTPYAFLSSTFRCQGGKGRERALCSGGGVIFRPAGTQRSWCKRHSEVWHFVTGGTDRGNVMGHARAELVSPGRCRLWGGGGTFSAGLGVVPKSHDGEWSCVV</sequence>
<protein>
    <submittedName>
        <fullName evidence="2">Uncharacterized protein</fullName>
    </submittedName>
</protein>
<feature type="compositionally biased region" description="Basic and acidic residues" evidence="1">
    <location>
        <begin position="34"/>
        <end position="55"/>
    </location>
</feature>
<dbReference type="Proteomes" id="UP001240678">
    <property type="component" value="Unassembled WGS sequence"/>
</dbReference>
<dbReference type="AlphaFoldDB" id="A0AAI9YSB4"/>
<proteinExistence type="predicted"/>